<organism evidence="3 4">
    <name type="scientific">Araneus ventricosus</name>
    <name type="common">Orbweaver spider</name>
    <name type="synonym">Epeira ventricosa</name>
    <dbReference type="NCBI Taxonomy" id="182803"/>
    <lineage>
        <taxon>Eukaryota</taxon>
        <taxon>Metazoa</taxon>
        <taxon>Ecdysozoa</taxon>
        <taxon>Arthropoda</taxon>
        <taxon>Chelicerata</taxon>
        <taxon>Arachnida</taxon>
        <taxon>Araneae</taxon>
        <taxon>Araneomorphae</taxon>
        <taxon>Entelegynae</taxon>
        <taxon>Araneoidea</taxon>
        <taxon>Araneidae</taxon>
        <taxon>Araneus</taxon>
    </lineage>
</organism>
<dbReference type="GO" id="GO:0003676">
    <property type="term" value="F:nucleic acid binding"/>
    <property type="evidence" value="ECO:0007669"/>
    <property type="project" value="InterPro"/>
</dbReference>
<feature type="compositionally biased region" description="Acidic residues" evidence="1">
    <location>
        <begin position="453"/>
        <end position="463"/>
    </location>
</feature>
<keyword evidence="4" id="KW-1185">Reference proteome</keyword>
<dbReference type="OrthoDB" id="6435956at2759"/>
<feature type="compositionally biased region" description="Polar residues" evidence="1">
    <location>
        <begin position="294"/>
        <end position="336"/>
    </location>
</feature>
<feature type="domain" description="CCHC-type" evidence="2">
    <location>
        <begin position="180"/>
        <end position="196"/>
    </location>
</feature>
<reference evidence="3 4" key="1">
    <citation type="journal article" date="2019" name="Sci. Rep.">
        <title>Orb-weaving spider Araneus ventricosus genome elucidates the spidroin gene catalogue.</title>
        <authorList>
            <person name="Kono N."/>
            <person name="Nakamura H."/>
            <person name="Ohtoshi R."/>
            <person name="Moran D.A.P."/>
            <person name="Shinohara A."/>
            <person name="Yoshida Y."/>
            <person name="Fujiwara M."/>
            <person name="Mori M."/>
            <person name="Tomita M."/>
            <person name="Arakawa K."/>
        </authorList>
    </citation>
    <scope>NUCLEOTIDE SEQUENCE [LARGE SCALE GENOMIC DNA]</scope>
</reference>
<protein>
    <recommendedName>
        <fullName evidence="2">CCHC-type domain-containing protein</fullName>
    </recommendedName>
</protein>
<dbReference type="SUPFAM" id="SSF57756">
    <property type="entry name" value="Retrovirus zinc finger-like domains"/>
    <property type="match status" value="1"/>
</dbReference>
<comment type="caution">
    <text evidence="3">The sequence shown here is derived from an EMBL/GenBank/DDBJ whole genome shotgun (WGS) entry which is preliminary data.</text>
</comment>
<dbReference type="Proteomes" id="UP000499080">
    <property type="component" value="Unassembled WGS sequence"/>
</dbReference>
<feature type="domain" description="CCHC-type" evidence="2">
    <location>
        <begin position="199"/>
        <end position="215"/>
    </location>
</feature>
<dbReference type="Gene3D" id="4.10.60.10">
    <property type="entry name" value="Zinc finger, CCHC-type"/>
    <property type="match status" value="1"/>
</dbReference>
<evidence type="ECO:0000259" key="2">
    <source>
        <dbReference type="SMART" id="SM00343"/>
    </source>
</evidence>
<dbReference type="GO" id="GO:0008270">
    <property type="term" value="F:zinc ion binding"/>
    <property type="evidence" value="ECO:0007669"/>
    <property type="project" value="InterPro"/>
</dbReference>
<feature type="compositionally biased region" description="Basic and acidic residues" evidence="1">
    <location>
        <begin position="392"/>
        <end position="402"/>
    </location>
</feature>
<gene>
    <name evidence="3" type="ORF">AVEN_187739_1</name>
</gene>
<dbReference type="InterPro" id="IPR036875">
    <property type="entry name" value="Znf_CCHC_sf"/>
</dbReference>
<evidence type="ECO:0000313" key="3">
    <source>
        <dbReference type="EMBL" id="GBL98404.1"/>
    </source>
</evidence>
<dbReference type="AlphaFoldDB" id="A0A4Y2C511"/>
<evidence type="ECO:0000256" key="1">
    <source>
        <dbReference type="SAM" id="MobiDB-lite"/>
    </source>
</evidence>
<feature type="compositionally biased region" description="Basic residues" evidence="1">
    <location>
        <begin position="403"/>
        <end position="427"/>
    </location>
</feature>
<dbReference type="SMART" id="SM00343">
    <property type="entry name" value="ZnF_C2HC"/>
    <property type="match status" value="2"/>
</dbReference>
<proteinExistence type="predicted"/>
<dbReference type="EMBL" id="BGPR01000139">
    <property type="protein sequence ID" value="GBL98404.1"/>
    <property type="molecule type" value="Genomic_DNA"/>
</dbReference>
<sequence length="470" mass="51890">MGSLNIVPDGEARPSTSPFKENIVNERFFVLSLKEGSFVSVSPIIIHKTILAMVGDVKTIKKCKNGKLLIETANAKQADLIKNLKNIGEKEVTVASHLSLNQSKGVISESEFQNDTEADIMEYLKHQNVSAVRRMSIRKDGQYVPTKHLILTFNTPTLPKSVLIAYINCPVRPYIPNPLRCYKCQRFGHSIQSCRGKQTCAKCAEIGHASDTCQATPHCANCKGDHPAYARSCPRFKDEKEIQAVKVKQNVSFGEARKIVADRTPKVGVSYASLAKPTFICTCGQKTPSVNITEIRPQSSQQSSKTPINNSKSKSPIRSNNVQHPNIENKINTPVKPNQPPNRSCIPKINQNPDVQSKVTNSQSKSVAHNNKFDESPGLSSPSTSGIKPKKKSDEFGKETKAAKKARILTQRKKDPKLKQALKKRTYSKSDFLNLASKTNEDDVDMVKGYPTDESDILTDNSEDTLPASS</sequence>
<accession>A0A4Y2C511</accession>
<feature type="region of interest" description="Disordered" evidence="1">
    <location>
        <begin position="294"/>
        <end position="470"/>
    </location>
</feature>
<evidence type="ECO:0000313" key="4">
    <source>
        <dbReference type="Proteomes" id="UP000499080"/>
    </source>
</evidence>
<name>A0A4Y2C511_ARAVE</name>
<feature type="compositionally biased region" description="Polar residues" evidence="1">
    <location>
        <begin position="349"/>
        <end position="369"/>
    </location>
</feature>
<dbReference type="InterPro" id="IPR001878">
    <property type="entry name" value="Znf_CCHC"/>
</dbReference>